<dbReference type="EMBL" id="AOIB01000036">
    <property type="protein sequence ID" value="ELY54720.1"/>
    <property type="molecule type" value="Genomic_DNA"/>
</dbReference>
<evidence type="ECO:0000313" key="3">
    <source>
        <dbReference type="Proteomes" id="UP000011688"/>
    </source>
</evidence>
<comment type="caution">
    <text evidence="2">The sequence shown here is derived from an EMBL/GenBank/DDBJ whole genome shotgun (WGS) entry which is preliminary data.</text>
</comment>
<keyword evidence="3" id="KW-1185">Reference proteome</keyword>
<dbReference type="PANTHER" id="PTHR43798">
    <property type="entry name" value="MONOACYLGLYCEROL LIPASE"/>
    <property type="match status" value="1"/>
</dbReference>
<dbReference type="Pfam" id="PF12697">
    <property type="entry name" value="Abhydrolase_6"/>
    <property type="match status" value="1"/>
</dbReference>
<dbReference type="SUPFAM" id="SSF53474">
    <property type="entry name" value="alpha/beta-Hydrolases"/>
    <property type="match status" value="1"/>
</dbReference>
<organism evidence="2 3">
    <name type="scientific">Natronococcus amylolyticus DSM 10524</name>
    <dbReference type="NCBI Taxonomy" id="1227497"/>
    <lineage>
        <taxon>Archaea</taxon>
        <taxon>Methanobacteriati</taxon>
        <taxon>Methanobacteriota</taxon>
        <taxon>Stenosarchaea group</taxon>
        <taxon>Halobacteria</taxon>
        <taxon>Halobacteriales</taxon>
        <taxon>Natrialbaceae</taxon>
        <taxon>Natronococcus</taxon>
    </lineage>
</organism>
<dbReference type="GO" id="GO:0016746">
    <property type="term" value="F:acyltransferase activity"/>
    <property type="evidence" value="ECO:0007669"/>
    <property type="project" value="UniProtKB-KW"/>
</dbReference>
<dbReference type="Gene3D" id="3.40.50.1820">
    <property type="entry name" value="alpha/beta hydrolase"/>
    <property type="match status" value="1"/>
</dbReference>
<dbReference type="InterPro" id="IPR050266">
    <property type="entry name" value="AB_hydrolase_sf"/>
</dbReference>
<dbReference type="STRING" id="1227497.C491_19009"/>
<gene>
    <name evidence="2" type="ORF">C491_19009</name>
</gene>
<dbReference type="OrthoDB" id="7531at2157"/>
<dbReference type="eggNOG" id="arCOG01648">
    <property type="taxonomic scope" value="Archaea"/>
</dbReference>
<dbReference type="GO" id="GO:0016787">
    <property type="term" value="F:hydrolase activity"/>
    <property type="evidence" value="ECO:0007669"/>
    <property type="project" value="UniProtKB-KW"/>
</dbReference>
<dbReference type="Proteomes" id="UP000011688">
    <property type="component" value="Unassembled WGS sequence"/>
</dbReference>
<keyword evidence="2" id="KW-0378">Hydrolase</keyword>
<sequence length="247" mass="26795">MSDGETVWEPLLPYLTDRFTCYAMSTRNRGLSGQSTDHSPERLVQDVTAFSESIGEPVGLLGWSGGGLLSLAAAQKTDAISAVAAYEPAAFEVITEDVSARMTDTIERVGEAAVEGRLSDAARIWVEFVANDDELAYAEELGLFEVLAPNVPVQLREFEQLFESEWASPTDPSELAEITVPVLLLQGTQSVPEPWMTDSIRHVAEHVADPTVRDIDDTGHTGPGHKPEAVADEVVRFFAATPDPPRS</sequence>
<evidence type="ECO:0000313" key="2">
    <source>
        <dbReference type="EMBL" id="ELY54720.1"/>
    </source>
</evidence>
<dbReference type="InterPro" id="IPR000073">
    <property type="entry name" value="AB_hydrolase_1"/>
</dbReference>
<feature type="domain" description="AB hydrolase-1" evidence="1">
    <location>
        <begin position="6"/>
        <end position="232"/>
    </location>
</feature>
<proteinExistence type="predicted"/>
<reference evidence="2 3" key="1">
    <citation type="journal article" date="2014" name="PLoS Genet.">
        <title>Phylogenetically driven sequencing of extremely halophilic archaea reveals strategies for static and dynamic osmo-response.</title>
        <authorList>
            <person name="Becker E.A."/>
            <person name="Seitzer P.M."/>
            <person name="Tritt A."/>
            <person name="Larsen D."/>
            <person name="Krusor M."/>
            <person name="Yao A.I."/>
            <person name="Wu D."/>
            <person name="Madern D."/>
            <person name="Eisen J.A."/>
            <person name="Darling A.E."/>
            <person name="Facciotti M.T."/>
        </authorList>
    </citation>
    <scope>NUCLEOTIDE SEQUENCE [LARGE SCALE GENOMIC DNA]</scope>
    <source>
        <strain evidence="2 3">DSM 10524</strain>
    </source>
</reference>
<dbReference type="InterPro" id="IPR029058">
    <property type="entry name" value="AB_hydrolase_fold"/>
</dbReference>
<keyword evidence="2" id="KW-0012">Acyltransferase</keyword>
<keyword evidence="2" id="KW-0808">Transferase</keyword>
<evidence type="ECO:0000259" key="1">
    <source>
        <dbReference type="Pfam" id="PF12697"/>
    </source>
</evidence>
<name>L9WZ03_9EURY</name>
<dbReference type="RefSeq" id="WP_005559115.1">
    <property type="nucleotide sequence ID" value="NZ_AOIB01000036.1"/>
</dbReference>
<accession>L9WZ03</accession>
<dbReference type="AlphaFoldDB" id="L9WZ03"/>
<protein>
    <submittedName>
        <fullName evidence="2">Hydrolase or acyltransferase of alpha/beta superfamily protein</fullName>
    </submittedName>
</protein>
<dbReference type="eggNOG" id="arCOG07416">
    <property type="taxonomic scope" value="Archaea"/>
</dbReference>